<evidence type="ECO:0000313" key="1">
    <source>
        <dbReference type="EMBL" id="MBE1205938.1"/>
    </source>
</evidence>
<organism evidence="1 2">
    <name type="scientific">Aminobacter carboxidus</name>
    <dbReference type="NCBI Taxonomy" id="376165"/>
    <lineage>
        <taxon>Bacteria</taxon>
        <taxon>Pseudomonadati</taxon>
        <taxon>Pseudomonadota</taxon>
        <taxon>Alphaproteobacteria</taxon>
        <taxon>Hyphomicrobiales</taxon>
        <taxon>Phyllobacteriaceae</taxon>
        <taxon>Aminobacter</taxon>
    </lineage>
</organism>
<sequence>MPLGECCYNPYDLDLMARVLAKCLPPAATKAEKERHAAALICLYGTGITNEARLLELLTEGSHKPYHEVKTAA</sequence>
<dbReference type="EMBL" id="JACZEP010000005">
    <property type="protein sequence ID" value="MBE1205938.1"/>
    <property type="molecule type" value="Genomic_DNA"/>
</dbReference>
<dbReference type="RefSeq" id="WP_192567237.1">
    <property type="nucleotide sequence ID" value="NZ_JACZEP010000005.1"/>
</dbReference>
<keyword evidence="2" id="KW-1185">Reference proteome</keyword>
<proteinExistence type="predicted"/>
<name>A0ABR9GQN1_9HYPH</name>
<accession>A0ABR9GQN1</accession>
<gene>
    <name evidence="1" type="ORF">IHE39_16705</name>
</gene>
<dbReference type="Proteomes" id="UP000598227">
    <property type="component" value="Unassembled WGS sequence"/>
</dbReference>
<comment type="caution">
    <text evidence="1">The sequence shown here is derived from an EMBL/GenBank/DDBJ whole genome shotgun (WGS) entry which is preliminary data.</text>
</comment>
<protein>
    <submittedName>
        <fullName evidence="1">Uncharacterized protein</fullName>
    </submittedName>
</protein>
<evidence type="ECO:0000313" key="2">
    <source>
        <dbReference type="Proteomes" id="UP000598227"/>
    </source>
</evidence>
<reference evidence="1 2" key="1">
    <citation type="submission" date="2020-09" db="EMBL/GenBank/DDBJ databases">
        <title>Draft Genome Sequence of Aminobacter carboxidus type strain DSM 1086, a soil Gram-negative carboxydobacterium.</title>
        <authorList>
            <person name="Turrini P."/>
            <person name="Tescari M."/>
            <person name="Artuso I."/>
            <person name="Lugli G.A."/>
            <person name="Frangipani E."/>
            <person name="Ventura M."/>
            <person name="Visca P."/>
        </authorList>
    </citation>
    <scope>NUCLEOTIDE SEQUENCE [LARGE SCALE GENOMIC DNA]</scope>
    <source>
        <strain evidence="1 2">DSM 1086</strain>
    </source>
</reference>